<proteinExistence type="predicted"/>
<accession>N1RDH6</accession>
<reference evidence="2" key="1">
    <citation type="submission" date="2012-09" db="EMBL/GenBank/DDBJ databases">
        <title>Genome sequencing and comparative transcriptomics of race 1 and race 4 of banana pathogen: Fusarium oxysporum f. sp. cubense.</title>
        <authorList>
            <person name="Fang X."/>
            <person name="Huang J."/>
        </authorList>
    </citation>
    <scope>NUCLEOTIDE SEQUENCE [LARGE SCALE GENOMIC DNA]</scope>
    <source>
        <strain evidence="2">race 4</strain>
    </source>
</reference>
<organism evidence="1 2">
    <name type="scientific">Fusarium oxysporum f. sp. cubense (strain race 4)</name>
    <name type="common">Panama disease fungus</name>
    <dbReference type="NCBI Taxonomy" id="2502994"/>
    <lineage>
        <taxon>Eukaryota</taxon>
        <taxon>Fungi</taxon>
        <taxon>Dikarya</taxon>
        <taxon>Ascomycota</taxon>
        <taxon>Pezizomycotina</taxon>
        <taxon>Sordariomycetes</taxon>
        <taxon>Hypocreomycetidae</taxon>
        <taxon>Hypocreales</taxon>
        <taxon>Nectriaceae</taxon>
        <taxon>Fusarium</taxon>
        <taxon>Fusarium oxysporum species complex</taxon>
    </lineage>
</organism>
<dbReference type="EMBL" id="KB726993">
    <property type="protein sequence ID" value="EMT63566.1"/>
    <property type="molecule type" value="Genomic_DNA"/>
</dbReference>
<evidence type="ECO:0000313" key="2">
    <source>
        <dbReference type="Proteomes" id="UP000016929"/>
    </source>
</evidence>
<protein>
    <submittedName>
        <fullName evidence="1">Uncharacterized protein</fullName>
    </submittedName>
</protein>
<keyword evidence="2" id="KW-1185">Reference proteome</keyword>
<gene>
    <name evidence="1" type="ORF">FOC4_g10013800</name>
</gene>
<dbReference type="Proteomes" id="UP000016929">
    <property type="component" value="Unassembled WGS sequence"/>
</dbReference>
<dbReference type="AlphaFoldDB" id="N1RDH6"/>
<dbReference type="HOGENOM" id="CLU_2084939_0_0_1"/>
<name>N1RDH6_FUSC4</name>
<sequence length="123" mass="13931">WLHVDEMCFDSFSSVLNPANPGLPSSLSSTQGEVFERSRRHRRSTSPSFQVLATLRPTDAKIVFIFLFLSRPLVLTVHSPASFAHTSHLVISRSMPLPSIRTWLYSWESSQDYLKGVHCQISL</sequence>
<feature type="non-terminal residue" evidence="1">
    <location>
        <position position="1"/>
    </location>
</feature>
<evidence type="ECO:0000313" key="1">
    <source>
        <dbReference type="EMBL" id="EMT63566.1"/>
    </source>
</evidence>
<reference evidence="2" key="2">
    <citation type="journal article" date="2014" name="PLoS ONE">
        <title>Genome and Transcriptome Analysis of the Fungal Pathogen Fusarium oxysporum f. sp. cubense Causing Banana Vascular Wilt Disease.</title>
        <authorList>
            <person name="Guo L."/>
            <person name="Han L."/>
            <person name="Yang L."/>
            <person name="Zeng H."/>
            <person name="Fan D."/>
            <person name="Zhu Y."/>
            <person name="Feng Y."/>
            <person name="Wang G."/>
            <person name="Peng C."/>
            <person name="Jiang X."/>
            <person name="Zhou D."/>
            <person name="Ni P."/>
            <person name="Liang C."/>
            <person name="Liu L."/>
            <person name="Wang J."/>
            <person name="Mao C."/>
            <person name="Fang X."/>
            <person name="Peng M."/>
            <person name="Huang J."/>
        </authorList>
    </citation>
    <scope>NUCLEOTIDE SEQUENCE [LARGE SCALE GENOMIC DNA]</scope>
    <source>
        <strain evidence="2">race 4</strain>
    </source>
</reference>